<accession>M3HPM7</accession>
<proteinExistence type="predicted"/>
<sequence>MVESRKADFFPEKLSENFIFHFPNEFKEIKLTTPDGEKSYGLFFRLRITFLKKRYYFFMGTLEV</sequence>
<reference evidence="1 2" key="1">
    <citation type="submission" date="2013-02" db="EMBL/GenBank/DDBJ databases">
        <authorList>
            <person name="Harkins D.M."/>
            <person name="Durkin A.S."/>
            <person name="Brinkac L.M."/>
            <person name="Haft D.H."/>
            <person name="Selengut J.D."/>
            <person name="Sanka R."/>
            <person name="DePew J."/>
            <person name="Purushe J."/>
            <person name="Tulsiani S.M."/>
            <person name="Graham G.C."/>
            <person name="Burns M.-A."/>
            <person name="Dohnt M.F."/>
            <person name="Smythe L.D."/>
            <person name="McKay D.B."/>
            <person name="Craig S.B."/>
            <person name="Vinetz J.M."/>
            <person name="Sutton G.G."/>
            <person name="Nierman W.C."/>
            <person name="Fouts D.E."/>
        </authorList>
    </citation>
    <scope>NUCLEOTIDE SEQUENCE [LARGE SCALE GENOMIC DNA]</scope>
    <source>
        <strain evidence="1 2">LT2050</strain>
    </source>
</reference>
<protein>
    <submittedName>
        <fullName evidence="1">Uncharacterized protein</fullName>
    </submittedName>
</protein>
<name>M3HPM7_LEPIT</name>
<dbReference type="Proteomes" id="UP000011778">
    <property type="component" value="Unassembled WGS sequence"/>
</dbReference>
<evidence type="ECO:0000313" key="1">
    <source>
        <dbReference type="EMBL" id="EMG19931.1"/>
    </source>
</evidence>
<gene>
    <name evidence="1" type="ORF">LEP1GSC150_5185</name>
</gene>
<evidence type="ECO:0000313" key="2">
    <source>
        <dbReference type="Proteomes" id="UP000011778"/>
    </source>
</evidence>
<dbReference type="AlphaFoldDB" id="M3HPM7"/>
<dbReference type="EMBL" id="AFMD02000462">
    <property type="protein sequence ID" value="EMG19931.1"/>
    <property type="molecule type" value="Genomic_DNA"/>
</dbReference>
<organism evidence="1 2">
    <name type="scientific">Leptospira interrogans serovar Copenhageni str. LT2050</name>
    <dbReference type="NCBI Taxonomy" id="1001598"/>
    <lineage>
        <taxon>Bacteria</taxon>
        <taxon>Pseudomonadati</taxon>
        <taxon>Spirochaetota</taxon>
        <taxon>Spirochaetia</taxon>
        <taxon>Leptospirales</taxon>
        <taxon>Leptospiraceae</taxon>
        <taxon>Leptospira</taxon>
    </lineage>
</organism>
<comment type="caution">
    <text evidence="1">The sequence shown here is derived from an EMBL/GenBank/DDBJ whole genome shotgun (WGS) entry which is preliminary data.</text>
</comment>